<sequence length="374" mass="39895">MRGSRISSRSRGFTLVELLVVIAIIGILIALLLPAVQAAREAARRSQCTNNLKQLGLGLQNYHDVNKVFPYRKGGSEGCSTDAWCSNRGRKSGFVPLLPYIEQNALYERIRAGDPTGATSGGNVVPPDGPAGWQSWSVWNDSPDLLLCPSDNGYPDRNGAYNSYAFCVGDQVEGVQNGVSGDNVRGLFSRRRTYSIADITDGTSNTIAMSERLCQQKLGSYRGQYPVAVPARSIEHVLGVAIGVSGVINSPALCMTVSDGRYFNQGVAIQARFGVRWTDGQPMYVSFNTVLPPNAPACSDDAAQYGDAHHLVIPPASRHPGGVNCLFADGSVRFISNTINTGNLGAYQPFNGPSVYGVWGALGSKDGSESVTAP</sequence>
<dbReference type="RefSeq" id="WP_207651738.1">
    <property type="nucleotide sequence ID" value="NZ_CP018477.1"/>
</dbReference>
<dbReference type="NCBIfam" id="TIGR04294">
    <property type="entry name" value="pre_pil_HX9DG"/>
    <property type="match status" value="1"/>
</dbReference>
<name>A0A286RMB5_9BACT</name>
<dbReference type="InterPro" id="IPR012902">
    <property type="entry name" value="N_methyl_site"/>
</dbReference>
<dbReference type="PANTHER" id="PTHR30093">
    <property type="entry name" value="GENERAL SECRETION PATHWAY PROTEIN G"/>
    <property type="match status" value="1"/>
</dbReference>
<feature type="domain" description="DUF1559" evidence="1">
    <location>
        <begin position="37"/>
        <end position="340"/>
    </location>
</feature>
<proteinExistence type="predicted"/>
<dbReference type="SUPFAM" id="SSF54523">
    <property type="entry name" value="Pili subunits"/>
    <property type="match status" value="1"/>
</dbReference>
<accession>A0A286RMB5</accession>
<reference evidence="2 3" key="1">
    <citation type="journal article" name="Front. Microbiol.">
        <title>Sugar Metabolism of the First Thermophilic Planctomycete Thermogutta terrifontis: Comparative Genomic and Transcriptomic Approaches.</title>
        <authorList>
            <person name="Elcheninov A.G."/>
            <person name="Menzel P."/>
            <person name="Gudbergsdottir S.R."/>
            <person name="Slesarev A.I."/>
            <person name="Kadnikov V.V."/>
            <person name="Krogh A."/>
            <person name="Bonch-Osmolovskaya E.A."/>
            <person name="Peng X."/>
            <person name="Kublanov I.V."/>
        </authorList>
    </citation>
    <scope>NUCLEOTIDE SEQUENCE [LARGE SCALE GENOMIC DNA]</scope>
    <source>
        <strain evidence="2 3">R1</strain>
    </source>
</reference>
<dbReference type="InterPro" id="IPR045584">
    <property type="entry name" value="Pilin-like"/>
</dbReference>
<gene>
    <name evidence="2" type="ORF">THTE_4480</name>
</gene>
<dbReference type="Pfam" id="PF07963">
    <property type="entry name" value="N_methyl"/>
    <property type="match status" value="1"/>
</dbReference>
<dbReference type="Gene3D" id="3.30.700.10">
    <property type="entry name" value="Glycoprotein, Type 4 Pilin"/>
    <property type="match status" value="1"/>
</dbReference>
<evidence type="ECO:0000313" key="3">
    <source>
        <dbReference type="Proteomes" id="UP000215086"/>
    </source>
</evidence>
<dbReference type="Pfam" id="PF07596">
    <property type="entry name" value="SBP_bac_10"/>
    <property type="match status" value="1"/>
</dbReference>
<dbReference type="PANTHER" id="PTHR30093:SF2">
    <property type="entry name" value="TYPE II SECRETION SYSTEM PROTEIN H"/>
    <property type="match status" value="1"/>
</dbReference>
<evidence type="ECO:0000313" key="2">
    <source>
        <dbReference type="EMBL" id="ASV77081.1"/>
    </source>
</evidence>
<protein>
    <recommendedName>
        <fullName evidence="1">DUF1559 domain-containing protein</fullName>
    </recommendedName>
</protein>
<organism evidence="2 3">
    <name type="scientific">Thermogutta terrifontis</name>
    <dbReference type="NCBI Taxonomy" id="1331910"/>
    <lineage>
        <taxon>Bacteria</taxon>
        <taxon>Pseudomonadati</taxon>
        <taxon>Planctomycetota</taxon>
        <taxon>Planctomycetia</taxon>
        <taxon>Pirellulales</taxon>
        <taxon>Thermoguttaceae</taxon>
        <taxon>Thermogutta</taxon>
    </lineage>
</organism>
<dbReference type="NCBIfam" id="TIGR02532">
    <property type="entry name" value="IV_pilin_GFxxxE"/>
    <property type="match status" value="1"/>
</dbReference>
<dbReference type="Proteomes" id="UP000215086">
    <property type="component" value="Chromosome"/>
</dbReference>
<dbReference type="PROSITE" id="PS00409">
    <property type="entry name" value="PROKAR_NTER_METHYL"/>
    <property type="match status" value="1"/>
</dbReference>
<evidence type="ECO:0000259" key="1">
    <source>
        <dbReference type="Pfam" id="PF07596"/>
    </source>
</evidence>
<dbReference type="AlphaFoldDB" id="A0A286RMB5"/>
<keyword evidence="3" id="KW-1185">Reference proteome</keyword>
<dbReference type="EMBL" id="CP018477">
    <property type="protein sequence ID" value="ASV77081.1"/>
    <property type="molecule type" value="Genomic_DNA"/>
</dbReference>
<dbReference type="InterPro" id="IPR027558">
    <property type="entry name" value="Pre_pil_HX9DG_C"/>
</dbReference>
<dbReference type="InterPro" id="IPR011453">
    <property type="entry name" value="DUF1559"/>
</dbReference>
<dbReference type="KEGG" id="ttf:THTE_4480"/>